<comment type="caution">
    <text evidence="1">The sequence shown here is derived from an EMBL/GenBank/DDBJ whole genome shotgun (WGS) entry which is preliminary data.</text>
</comment>
<evidence type="ECO:0000313" key="2">
    <source>
        <dbReference type="Proteomes" id="UP000827872"/>
    </source>
</evidence>
<reference evidence="1" key="1">
    <citation type="submission" date="2021-08" db="EMBL/GenBank/DDBJ databases">
        <title>The first chromosome-level gecko genome reveals the dynamic sex chromosomes of Neotropical dwarf geckos (Sphaerodactylidae: Sphaerodactylus).</title>
        <authorList>
            <person name="Pinto B.J."/>
            <person name="Keating S.E."/>
            <person name="Gamble T."/>
        </authorList>
    </citation>
    <scope>NUCLEOTIDE SEQUENCE</scope>
    <source>
        <strain evidence="1">TG3544</strain>
    </source>
</reference>
<proteinExistence type="predicted"/>
<accession>A0ACB8EFB8</accession>
<sequence length="95" mass="10650">MSSLVPFEGLWVPEPFVDSQYHPTEKWLLQSDEESDKCAVVPFSGLWVPEPFVGSQHHLTGKWLLQSDEESDRCAIVPLSVDTILLSQKQSGPDP</sequence>
<organism evidence="1 2">
    <name type="scientific">Sphaerodactylus townsendi</name>
    <dbReference type="NCBI Taxonomy" id="933632"/>
    <lineage>
        <taxon>Eukaryota</taxon>
        <taxon>Metazoa</taxon>
        <taxon>Chordata</taxon>
        <taxon>Craniata</taxon>
        <taxon>Vertebrata</taxon>
        <taxon>Euteleostomi</taxon>
        <taxon>Lepidosauria</taxon>
        <taxon>Squamata</taxon>
        <taxon>Bifurcata</taxon>
        <taxon>Gekkota</taxon>
        <taxon>Sphaerodactylidae</taxon>
        <taxon>Sphaerodactylus</taxon>
    </lineage>
</organism>
<evidence type="ECO:0000313" key="1">
    <source>
        <dbReference type="EMBL" id="KAH7991359.1"/>
    </source>
</evidence>
<keyword evidence="2" id="KW-1185">Reference proteome</keyword>
<protein>
    <submittedName>
        <fullName evidence="1">Uncharacterized protein</fullName>
    </submittedName>
</protein>
<dbReference type="Proteomes" id="UP000827872">
    <property type="component" value="Linkage Group LG03"/>
</dbReference>
<dbReference type="EMBL" id="CM037616">
    <property type="protein sequence ID" value="KAH7991359.1"/>
    <property type="molecule type" value="Genomic_DNA"/>
</dbReference>
<name>A0ACB8EFB8_9SAUR</name>
<gene>
    <name evidence="1" type="ORF">K3G42_005204</name>
</gene>